<proteinExistence type="predicted"/>
<reference evidence="1" key="2">
    <citation type="journal article" date="2015" name="Fish Shellfish Immunol.">
        <title>Early steps in the European eel (Anguilla anguilla)-Vibrio vulnificus interaction in the gills: Role of the RtxA13 toxin.</title>
        <authorList>
            <person name="Callol A."/>
            <person name="Pajuelo D."/>
            <person name="Ebbesson L."/>
            <person name="Teles M."/>
            <person name="MacKenzie S."/>
            <person name="Amaro C."/>
        </authorList>
    </citation>
    <scope>NUCLEOTIDE SEQUENCE</scope>
</reference>
<organism evidence="1">
    <name type="scientific">Anguilla anguilla</name>
    <name type="common">European freshwater eel</name>
    <name type="synonym">Muraena anguilla</name>
    <dbReference type="NCBI Taxonomy" id="7936"/>
    <lineage>
        <taxon>Eukaryota</taxon>
        <taxon>Metazoa</taxon>
        <taxon>Chordata</taxon>
        <taxon>Craniata</taxon>
        <taxon>Vertebrata</taxon>
        <taxon>Euteleostomi</taxon>
        <taxon>Actinopterygii</taxon>
        <taxon>Neopterygii</taxon>
        <taxon>Teleostei</taxon>
        <taxon>Anguilliformes</taxon>
        <taxon>Anguillidae</taxon>
        <taxon>Anguilla</taxon>
    </lineage>
</organism>
<sequence>MRAQRLSNIQLYSTGST</sequence>
<dbReference type="EMBL" id="GBXM01082509">
    <property type="protein sequence ID" value="JAH26068.1"/>
    <property type="molecule type" value="Transcribed_RNA"/>
</dbReference>
<evidence type="ECO:0000313" key="1">
    <source>
        <dbReference type="EMBL" id="JAH26068.1"/>
    </source>
</evidence>
<dbReference type="AlphaFoldDB" id="A0A0E9RCJ5"/>
<protein>
    <submittedName>
        <fullName evidence="1">Uncharacterized protein</fullName>
    </submittedName>
</protein>
<accession>A0A0E9RCJ5</accession>
<reference evidence="1" key="1">
    <citation type="submission" date="2014-11" db="EMBL/GenBank/DDBJ databases">
        <authorList>
            <person name="Amaro Gonzalez C."/>
        </authorList>
    </citation>
    <scope>NUCLEOTIDE SEQUENCE</scope>
</reference>
<name>A0A0E9RCJ5_ANGAN</name>